<protein>
    <recommendedName>
        <fullName evidence="4">Mobilization protein</fullName>
    </recommendedName>
</protein>
<dbReference type="Pfam" id="PF01076">
    <property type="entry name" value="Mob_Pre"/>
    <property type="match status" value="1"/>
</dbReference>
<dbReference type="GO" id="GO:0006310">
    <property type="term" value="P:DNA recombination"/>
    <property type="evidence" value="ECO:0007669"/>
    <property type="project" value="InterPro"/>
</dbReference>
<evidence type="ECO:0000313" key="2">
    <source>
        <dbReference type="EMBL" id="KJY62406.1"/>
    </source>
</evidence>
<keyword evidence="3" id="KW-1185">Reference proteome</keyword>
<dbReference type="HOGENOM" id="CLU_955767_0_0_9"/>
<dbReference type="STRING" id="1218492.JG30_06130"/>
<dbReference type="CDD" id="cd17242">
    <property type="entry name" value="MobM_relaxase"/>
    <property type="match status" value="1"/>
</dbReference>
<sequence>MDQARRKSIKVVNQKRSERPDDFVRRADYSSEKSYKSALNSARRKLRKDGVDVITSVVQPSADFINQFDRSQQIKFFHDCLDVMNSDRETYGRTLAAVVHFDENIPHMQVISSTISLQTLNFMTKKMFGNKTKMSRDQTKFVEAVQAKGWQVERGLQRVNNPDYQNFKTEAELKELQVNRFTDEKIFQAEKVINQARLEQEKSLKFFKESQNKLADLESKHQQFDKKVSKTKDLIDHISDEINPQSKIERKLNLAVNFSSNHLYNPFEISIEVFFKSLKSVKKSLKIGKMN</sequence>
<name>A0A0F4LXW2_9LACO</name>
<comment type="similarity">
    <text evidence="1">Belongs to the plasmid mobilization pre family.</text>
</comment>
<evidence type="ECO:0000256" key="1">
    <source>
        <dbReference type="ARBA" id="ARBA00010657"/>
    </source>
</evidence>
<dbReference type="InterPro" id="IPR001668">
    <property type="entry name" value="Mob_Pre"/>
</dbReference>
<dbReference type="PATRIC" id="fig|1218492.5.peg.739"/>
<dbReference type="GO" id="GO:0003677">
    <property type="term" value="F:DNA binding"/>
    <property type="evidence" value="ECO:0007669"/>
    <property type="project" value="InterPro"/>
</dbReference>
<dbReference type="AlphaFoldDB" id="A0A0F4LXW2"/>
<comment type="caution">
    <text evidence="2">The sequence shown here is derived from an EMBL/GenBank/DDBJ whole genome shotgun (WGS) entry which is preliminary data.</text>
</comment>
<dbReference type="EMBL" id="JXJQ01000006">
    <property type="protein sequence ID" value="KJY62406.1"/>
    <property type="molecule type" value="Genomic_DNA"/>
</dbReference>
<gene>
    <name evidence="2" type="ORF">JG30_06130</name>
</gene>
<proteinExistence type="inferred from homology"/>
<reference evidence="2 3" key="1">
    <citation type="submission" date="2015-01" db="EMBL/GenBank/DDBJ databases">
        <title>Comparative genomics of the lactic acid bacteria isolated from the honey bee gut.</title>
        <authorList>
            <person name="Ellegaard K.M."/>
            <person name="Tamarit D."/>
            <person name="Javelind E."/>
            <person name="Olofsson T."/>
            <person name="Andersson S.G."/>
            <person name="Vasquez A."/>
        </authorList>
    </citation>
    <scope>NUCLEOTIDE SEQUENCE [LARGE SCALE GENOMIC DNA]</scope>
    <source>
        <strain evidence="2 3">Bin4</strain>
    </source>
</reference>
<evidence type="ECO:0000313" key="3">
    <source>
        <dbReference type="Proteomes" id="UP000033558"/>
    </source>
</evidence>
<organism evidence="2 3">
    <name type="scientific">Bombilactobacillus mellifer</name>
    <dbReference type="NCBI Taxonomy" id="1218492"/>
    <lineage>
        <taxon>Bacteria</taxon>
        <taxon>Bacillati</taxon>
        <taxon>Bacillota</taxon>
        <taxon>Bacilli</taxon>
        <taxon>Lactobacillales</taxon>
        <taxon>Lactobacillaceae</taxon>
        <taxon>Bombilactobacillus</taxon>
    </lineage>
</organism>
<evidence type="ECO:0008006" key="4">
    <source>
        <dbReference type="Google" id="ProtNLM"/>
    </source>
</evidence>
<accession>A0A0F4LXW2</accession>
<dbReference type="Proteomes" id="UP000033558">
    <property type="component" value="Unassembled WGS sequence"/>
</dbReference>
<dbReference type="Gene3D" id="3.30.930.30">
    <property type="match status" value="1"/>
</dbReference>